<evidence type="ECO:0000256" key="1">
    <source>
        <dbReference type="ARBA" id="ARBA00004141"/>
    </source>
</evidence>
<dbReference type="PANTHER" id="PTHR11035">
    <property type="entry name" value="VERY-LONG-CHAIN (3R)-3-HYDROXYACYL-COA DEHYDRATASE"/>
    <property type="match status" value="1"/>
</dbReference>
<keyword evidence="9 15" id="KW-0443">Lipid metabolism</keyword>
<comment type="catalytic activity">
    <reaction evidence="13">
        <text>(3R)-hydroxyhexadecanoyl-CoA = (2E)-hexadecenoyl-CoA + H2O</text>
        <dbReference type="Rhea" id="RHEA:39159"/>
        <dbReference type="ChEBI" id="CHEBI:15377"/>
        <dbReference type="ChEBI" id="CHEBI:61526"/>
        <dbReference type="ChEBI" id="CHEBI:74278"/>
    </reaction>
    <physiologicalReaction direction="left-to-right" evidence="13">
        <dbReference type="Rhea" id="RHEA:39160"/>
    </physiologicalReaction>
</comment>
<dbReference type="AlphaFoldDB" id="A0A5J5CDT7"/>
<evidence type="ECO:0000256" key="15">
    <source>
        <dbReference type="RuleBase" id="RU363109"/>
    </source>
</evidence>
<keyword evidence="10 15" id="KW-0472">Membrane</keyword>
<comment type="subcellular location">
    <subcellularLocation>
        <location evidence="15">Endoplasmic reticulum membrane</location>
        <topology evidence="15">Multi-pass membrane protein</topology>
    </subcellularLocation>
    <subcellularLocation>
        <location evidence="1">Membrane</location>
        <topology evidence="1">Multi-pass membrane protein</topology>
    </subcellularLocation>
</comment>
<dbReference type="GO" id="GO:0030497">
    <property type="term" value="P:fatty acid elongation"/>
    <property type="evidence" value="ECO:0007669"/>
    <property type="project" value="TreeGrafter"/>
</dbReference>
<keyword evidence="5 15" id="KW-0444">Lipid biosynthesis</keyword>
<keyword evidence="15" id="KW-0256">Endoplasmic reticulum</keyword>
<dbReference type="InterPro" id="IPR007482">
    <property type="entry name" value="Tyr_Pase-like_PTPLA"/>
</dbReference>
<accession>A0A5J5CDT7</accession>
<evidence type="ECO:0000313" key="16">
    <source>
        <dbReference type="EMBL" id="KAA8579273.1"/>
    </source>
</evidence>
<dbReference type="GO" id="GO:0042761">
    <property type="term" value="P:very long-chain fatty acid biosynthetic process"/>
    <property type="evidence" value="ECO:0007669"/>
    <property type="project" value="TreeGrafter"/>
</dbReference>
<evidence type="ECO:0000256" key="13">
    <source>
        <dbReference type="ARBA" id="ARBA00023688"/>
    </source>
</evidence>
<dbReference type="PANTHER" id="PTHR11035:SF16">
    <property type="entry name" value="VERY-LONG-CHAIN (3R)-3-HYDROXYACYL-COA DEHYDRATASE 4"/>
    <property type="match status" value="1"/>
</dbReference>
<evidence type="ECO:0000256" key="2">
    <source>
        <dbReference type="ARBA" id="ARBA00005194"/>
    </source>
</evidence>
<evidence type="ECO:0000313" key="17">
    <source>
        <dbReference type="Proteomes" id="UP000327493"/>
    </source>
</evidence>
<evidence type="ECO:0000256" key="6">
    <source>
        <dbReference type="ARBA" id="ARBA00022692"/>
    </source>
</evidence>
<dbReference type="UniPathway" id="UPA00094"/>
<organism evidence="16 17">
    <name type="scientific">Etheostoma spectabile</name>
    <name type="common">orangethroat darter</name>
    <dbReference type="NCBI Taxonomy" id="54343"/>
    <lineage>
        <taxon>Eukaryota</taxon>
        <taxon>Metazoa</taxon>
        <taxon>Chordata</taxon>
        <taxon>Craniata</taxon>
        <taxon>Vertebrata</taxon>
        <taxon>Euteleostomi</taxon>
        <taxon>Actinopterygii</taxon>
        <taxon>Neopterygii</taxon>
        <taxon>Teleostei</taxon>
        <taxon>Neoteleostei</taxon>
        <taxon>Acanthomorphata</taxon>
        <taxon>Eupercaria</taxon>
        <taxon>Perciformes</taxon>
        <taxon>Percoidei</taxon>
        <taxon>Percidae</taxon>
        <taxon>Etheostomatinae</taxon>
        <taxon>Etheostoma</taxon>
    </lineage>
</organism>
<feature type="transmembrane region" description="Helical" evidence="15">
    <location>
        <begin position="215"/>
        <end position="234"/>
    </location>
</feature>
<dbReference type="EC" id="4.2.1.134" evidence="4 15"/>
<dbReference type="GO" id="GO:0102158">
    <property type="term" value="F:very-long-chain (3R)-3-hydroxyacyl-CoA dehydratase activity"/>
    <property type="evidence" value="ECO:0007669"/>
    <property type="project" value="UniProtKB-EC"/>
</dbReference>
<keyword evidence="11 15" id="KW-0275">Fatty acid biosynthesis</keyword>
<protein>
    <recommendedName>
        <fullName evidence="4 15">Very-long-chain (3R)-3-hydroxyacyl-CoA dehydratase</fullName>
        <ecNumber evidence="4 15">4.2.1.134</ecNumber>
    </recommendedName>
</protein>
<feature type="transmembrane region" description="Helical" evidence="15">
    <location>
        <begin position="182"/>
        <end position="203"/>
    </location>
</feature>
<evidence type="ECO:0000256" key="11">
    <source>
        <dbReference type="ARBA" id="ARBA00023160"/>
    </source>
</evidence>
<keyword evidence="8 15" id="KW-1133">Transmembrane helix</keyword>
<proteinExistence type="inferred from homology"/>
<keyword evidence="17" id="KW-1185">Reference proteome</keyword>
<reference evidence="16 17" key="1">
    <citation type="submission" date="2019-08" db="EMBL/GenBank/DDBJ databases">
        <title>A chromosome-level genome assembly, high-density linkage maps, and genome scans reveal the genomic architecture of hybrid incompatibilities underlying speciation via character displacement in darters (Percidae: Etheostominae).</title>
        <authorList>
            <person name="Moran R.L."/>
            <person name="Catchen J.M."/>
            <person name="Fuller R.C."/>
        </authorList>
    </citation>
    <scope>NUCLEOTIDE SEQUENCE [LARGE SCALE GENOMIC DNA]</scope>
    <source>
        <strain evidence="16">EspeVRDwgs_2016</strain>
        <tissue evidence="16">Muscle</tissue>
    </source>
</reference>
<dbReference type="GO" id="GO:0005789">
    <property type="term" value="C:endoplasmic reticulum membrane"/>
    <property type="evidence" value="ECO:0007669"/>
    <property type="project" value="UniProtKB-SubCell"/>
</dbReference>
<sequence>MSSPSYRTANRRLQKENSERSISNANFFSYRVSFRLAYIFSYNLFQFCGHTWILANTMARFLTFGQDALADTFYSVGFVMSLCQLLSILELFHIADGIEKARLLPRFVQVMEKNLLLTMVIMLEEIQSKPVVCAQFFLWNILDLLRYGFTSFSPTANGAQGYPHELLCVMDTPSTAMLWTRYTLWIPLYILSVATEGVTIYQALPYVEPTAPAHLGLPVILVLYLPVLGLGLSVQQLSQAVGHSQHALRQGVVGERLPTIQAVLHNLGLGAGLPWEPLVPDAKEAGHAVVTPGNYSSSKNLKQEHEKLSRSKRGLVSGLTCVGIGGQATLVKHLQEEPADSAARPTTEHPRDDIIEAQQGNPALGALYLDVVGHQGEDLLRAGAEDGPAAVGGVRESHGLSQALQQGAAQGQTLGAELLLEVLQAQTLHVDLQLVLSNVLHPQAQGLIQLRPSLGLEHRHKLSKVTA</sequence>
<evidence type="ECO:0000256" key="8">
    <source>
        <dbReference type="ARBA" id="ARBA00022989"/>
    </source>
</evidence>
<feature type="non-terminal residue" evidence="16">
    <location>
        <position position="467"/>
    </location>
</feature>
<keyword evidence="6 15" id="KW-0812">Transmembrane</keyword>
<comment type="caution">
    <text evidence="16">The sequence shown here is derived from an EMBL/GenBank/DDBJ whole genome shotgun (WGS) entry which is preliminary data.</text>
</comment>
<name>A0A5J5CDT7_9PERO</name>
<evidence type="ECO:0000256" key="10">
    <source>
        <dbReference type="ARBA" id="ARBA00023136"/>
    </source>
</evidence>
<keyword evidence="12 15" id="KW-0456">Lyase</keyword>
<evidence type="ECO:0000256" key="5">
    <source>
        <dbReference type="ARBA" id="ARBA00022516"/>
    </source>
</evidence>
<dbReference type="Pfam" id="PF04387">
    <property type="entry name" value="PTPLA"/>
    <property type="match status" value="1"/>
</dbReference>
<dbReference type="GO" id="GO:0030148">
    <property type="term" value="P:sphingolipid biosynthetic process"/>
    <property type="evidence" value="ECO:0007669"/>
    <property type="project" value="TreeGrafter"/>
</dbReference>
<gene>
    <name evidence="16" type="ORF">FQN60_017489</name>
</gene>
<comment type="catalytic activity">
    <reaction evidence="14">
        <text>a very-long-chain (3R)-3-hydroxyacyl-CoA = a very-long-chain (2E)-enoyl-CoA + H2O</text>
        <dbReference type="Rhea" id="RHEA:45812"/>
        <dbReference type="ChEBI" id="CHEBI:15377"/>
        <dbReference type="ChEBI" id="CHEBI:83728"/>
        <dbReference type="ChEBI" id="CHEBI:85440"/>
        <dbReference type="EC" id="4.2.1.134"/>
    </reaction>
    <physiologicalReaction direction="left-to-right" evidence="14">
        <dbReference type="Rhea" id="RHEA:45813"/>
    </physiologicalReaction>
</comment>
<evidence type="ECO:0000256" key="3">
    <source>
        <dbReference type="ARBA" id="ARBA00007811"/>
    </source>
</evidence>
<evidence type="ECO:0000256" key="9">
    <source>
        <dbReference type="ARBA" id="ARBA00023098"/>
    </source>
</evidence>
<evidence type="ECO:0000256" key="4">
    <source>
        <dbReference type="ARBA" id="ARBA00013122"/>
    </source>
</evidence>
<dbReference type="EMBL" id="VOFY01000036">
    <property type="protein sequence ID" value="KAA8579273.1"/>
    <property type="molecule type" value="Genomic_DNA"/>
</dbReference>
<feature type="transmembrane region" description="Helical" evidence="15">
    <location>
        <begin position="36"/>
        <end position="53"/>
    </location>
</feature>
<comment type="function">
    <text evidence="15">Catalyzes the third of the four reactions of the long-chain fatty acids elongation cycle. This endoplasmic reticulum-bound enzymatic process, allows the addition of two carbons to the chain of long- and very long-chain fatty acids/VLCFAs per cycle. This enzyme catalyzes the dehydration of the 3-hydroxyacyl-CoA intermediate into trans-2,3-enoyl-CoA, within each cycle of fatty acid elongation. Thereby, it participates to the production of VLCFAs of different chain lengths that are involved in multiple biological processes as precursors of membrane lipids and lipid mediators.</text>
</comment>
<comment type="caution">
    <text evidence="15">Lacks conserved residue(s) required for the propagation of feature annotation.</text>
</comment>
<feature type="transmembrane region" description="Helical" evidence="15">
    <location>
        <begin position="73"/>
        <end position="92"/>
    </location>
</feature>
<keyword evidence="7 15" id="KW-0276">Fatty acid metabolism</keyword>
<comment type="similarity">
    <text evidence="3 15">Belongs to the very long-chain fatty acids dehydratase HACD family.</text>
</comment>
<evidence type="ECO:0000256" key="7">
    <source>
        <dbReference type="ARBA" id="ARBA00022832"/>
    </source>
</evidence>
<dbReference type="Proteomes" id="UP000327493">
    <property type="component" value="Unassembled WGS sequence"/>
</dbReference>
<evidence type="ECO:0000256" key="14">
    <source>
        <dbReference type="ARBA" id="ARBA00023727"/>
    </source>
</evidence>
<comment type="pathway">
    <text evidence="2 15">Lipid metabolism; fatty acid biosynthesis.</text>
</comment>
<evidence type="ECO:0000256" key="12">
    <source>
        <dbReference type="ARBA" id="ARBA00023239"/>
    </source>
</evidence>